<reference evidence="2 3" key="1">
    <citation type="submission" date="2019-07" db="EMBL/GenBank/DDBJ databases">
        <title>De Novo Assembly of kiwifruit Actinidia rufa.</title>
        <authorList>
            <person name="Sugita-Konishi S."/>
            <person name="Sato K."/>
            <person name="Mori E."/>
            <person name="Abe Y."/>
            <person name="Kisaki G."/>
            <person name="Hamano K."/>
            <person name="Suezawa K."/>
            <person name="Otani M."/>
            <person name="Fukuda T."/>
            <person name="Manabe T."/>
            <person name="Gomi K."/>
            <person name="Tabuchi M."/>
            <person name="Akimitsu K."/>
            <person name="Kataoka I."/>
        </authorList>
    </citation>
    <scope>NUCLEOTIDE SEQUENCE [LARGE SCALE GENOMIC DNA]</scope>
    <source>
        <strain evidence="3">cv. Fuchu</strain>
    </source>
</reference>
<dbReference type="GO" id="GO:0005634">
    <property type="term" value="C:nucleus"/>
    <property type="evidence" value="ECO:0007669"/>
    <property type="project" value="InterPro"/>
</dbReference>
<dbReference type="PANTHER" id="PTHR35119">
    <property type="entry name" value="PROTEIN POLYCHOME"/>
    <property type="match status" value="1"/>
</dbReference>
<dbReference type="InterPro" id="IPR034590">
    <property type="entry name" value="POLYCHOME/GIG1"/>
</dbReference>
<dbReference type="PANTHER" id="PTHR35119:SF1">
    <property type="entry name" value="PROTEIN POLYCHOME"/>
    <property type="match status" value="1"/>
</dbReference>
<protein>
    <submittedName>
        <fullName evidence="2">Uv-b-insensitive 4</fullName>
    </submittedName>
</protein>
<dbReference type="AlphaFoldDB" id="A0A7J0F4P3"/>
<proteinExistence type="predicted"/>
<gene>
    <name evidence="2" type="ORF">Acr_09g0000860</name>
</gene>
<evidence type="ECO:0000313" key="2">
    <source>
        <dbReference type="EMBL" id="GFY93640.1"/>
    </source>
</evidence>
<evidence type="ECO:0000313" key="3">
    <source>
        <dbReference type="Proteomes" id="UP000585474"/>
    </source>
</evidence>
<feature type="region of interest" description="Disordered" evidence="1">
    <location>
        <begin position="31"/>
        <end position="119"/>
    </location>
</feature>
<evidence type="ECO:0000256" key="1">
    <source>
        <dbReference type="SAM" id="MobiDB-lite"/>
    </source>
</evidence>
<comment type="caution">
    <text evidence="2">The sequence shown here is derived from an EMBL/GenBank/DDBJ whole genome shotgun (WGS) entry which is preliminary data.</text>
</comment>
<dbReference type="Proteomes" id="UP000585474">
    <property type="component" value="Unassembled WGS sequence"/>
</dbReference>
<dbReference type="OrthoDB" id="1916775at2759"/>
<sequence>MPESRDRLSRPDDVRAMFALRRQSIGGLSILLDEPETSSGTPFRWGATAMTGTRGPMGVAATRRNGGVGRGSLGTPRNRNRQGRNLHRSPGAMSRENFPSGSSRRGRGRSTNSVLPSWYPRTPLHDITAVVRDQNAHDPSEPISGAQLEHNLSMISPNPMVRIKPSPLSVGKVPKILLDITNRNAGEPDCLTPQKKLLNSIDTVEKVVMEELKKLKSTPIAKKAEREKRVRTLMSMR</sequence>
<accession>A0A7J0F4P3</accession>
<dbReference type="EMBL" id="BJWL01000009">
    <property type="protein sequence ID" value="GFY93640.1"/>
    <property type="molecule type" value="Genomic_DNA"/>
</dbReference>
<name>A0A7J0F4P3_9ERIC</name>
<organism evidence="2 3">
    <name type="scientific">Actinidia rufa</name>
    <dbReference type="NCBI Taxonomy" id="165716"/>
    <lineage>
        <taxon>Eukaryota</taxon>
        <taxon>Viridiplantae</taxon>
        <taxon>Streptophyta</taxon>
        <taxon>Embryophyta</taxon>
        <taxon>Tracheophyta</taxon>
        <taxon>Spermatophyta</taxon>
        <taxon>Magnoliopsida</taxon>
        <taxon>eudicotyledons</taxon>
        <taxon>Gunneridae</taxon>
        <taxon>Pentapetalae</taxon>
        <taxon>asterids</taxon>
        <taxon>Ericales</taxon>
        <taxon>Actinidiaceae</taxon>
        <taxon>Actinidia</taxon>
    </lineage>
</organism>
<feature type="compositionally biased region" description="Basic residues" evidence="1">
    <location>
        <begin position="78"/>
        <end position="87"/>
    </location>
</feature>
<dbReference type="GO" id="GO:0051783">
    <property type="term" value="P:regulation of nuclear division"/>
    <property type="evidence" value="ECO:0007669"/>
    <property type="project" value="InterPro"/>
</dbReference>
<keyword evidence="3" id="KW-1185">Reference proteome</keyword>